<comment type="caution">
    <text evidence="3">The sequence shown here is derived from an EMBL/GenBank/DDBJ whole genome shotgun (WGS) entry which is preliminary data.</text>
</comment>
<feature type="region of interest" description="Disordered" evidence="1">
    <location>
        <begin position="42"/>
        <end position="82"/>
    </location>
</feature>
<evidence type="ECO:0000313" key="4">
    <source>
        <dbReference type="Proteomes" id="UP000661649"/>
    </source>
</evidence>
<dbReference type="InterPro" id="IPR013486">
    <property type="entry name" value="SpoIID/LytB"/>
</dbReference>
<accession>A0ABR7PAS8</accession>
<dbReference type="PANTHER" id="PTHR30032:SF4">
    <property type="entry name" value="AMIDASE ENHANCER"/>
    <property type="match status" value="1"/>
</dbReference>
<evidence type="ECO:0000313" key="3">
    <source>
        <dbReference type="EMBL" id="MBC8628404.1"/>
    </source>
</evidence>
<name>A0ABR7PAS8_9FIRM</name>
<dbReference type="InterPro" id="IPR013693">
    <property type="entry name" value="SpoIID/LytB_N"/>
</dbReference>
<dbReference type="RefSeq" id="WP_187558510.1">
    <property type="nucleotide sequence ID" value="NZ_JACRTP010000002.1"/>
</dbReference>
<dbReference type="EMBL" id="JACRTP010000002">
    <property type="protein sequence ID" value="MBC8628404.1"/>
    <property type="molecule type" value="Genomic_DNA"/>
</dbReference>
<keyword evidence="4" id="KW-1185">Reference proteome</keyword>
<evidence type="ECO:0000256" key="1">
    <source>
        <dbReference type="SAM" id="MobiDB-lite"/>
    </source>
</evidence>
<organism evidence="3 4">
    <name type="scientific">Blautia stercoris</name>
    <dbReference type="NCBI Taxonomy" id="871664"/>
    <lineage>
        <taxon>Bacteria</taxon>
        <taxon>Bacillati</taxon>
        <taxon>Bacillota</taxon>
        <taxon>Clostridia</taxon>
        <taxon>Lachnospirales</taxon>
        <taxon>Lachnospiraceae</taxon>
        <taxon>Blautia</taxon>
    </lineage>
</organism>
<dbReference type="InterPro" id="IPR051922">
    <property type="entry name" value="Bact_Sporulation_Assoc"/>
</dbReference>
<evidence type="ECO:0000259" key="2">
    <source>
        <dbReference type="Pfam" id="PF08486"/>
    </source>
</evidence>
<dbReference type="NCBIfam" id="TIGR02669">
    <property type="entry name" value="SpoIID_LytB"/>
    <property type="match status" value="1"/>
</dbReference>
<dbReference type="PANTHER" id="PTHR30032">
    <property type="entry name" value="N-ACETYLMURAMOYL-L-ALANINE AMIDASE-RELATED"/>
    <property type="match status" value="1"/>
</dbReference>
<protein>
    <submittedName>
        <fullName evidence="3">SpoIID/LytB domain-containing protein</fullName>
    </submittedName>
</protein>
<proteinExistence type="predicted"/>
<dbReference type="Pfam" id="PF08486">
    <property type="entry name" value="SpoIID"/>
    <property type="match status" value="1"/>
</dbReference>
<reference evidence="3 4" key="1">
    <citation type="submission" date="2020-08" db="EMBL/GenBank/DDBJ databases">
        <title>Genome public.</title>
        <authorList>
            <person name="Liu C."/>
            <person name="Sun Q."/>
        </authorList>
    </citation>
    <scope>NUCLEOTIDE SEQUENCE [LARGE SCALE GENOMIC DNA]</scope>
    <source>
        <strain evidence="3 4">3_YM_SP_D4_24.mj</strain>
    </source>
</reference>
<sequence length="468" mass="53064">MNRNYLIICLCCVLALNGLGIQELKKQRIELKPETEELIKRENEKKVIQRNSKEKMEETSESKSKSEEKRTNAEKPETKEANQELEISVAIMTGQYTSYFHERIELEFESDYQEENSGKLYLANEKLVLEKEEELSEAGRLVLSPVDRTKENRIRVLSVERGQGRPSYGGTLIIGKEKDGWYVVNRLPLEEYLYGVVPSEMPSDYEKEALKAQAVCARTYAWMQMQKNQDPVGIGIAQVDDSVSYQVYQNSGESETAKEAVDETKGEILIKDGQPITAYYFSTSHGKTSTNEVWEASAPASYLKSVECKFDADVPWYQWKVYFSSERLLEQAKNKLSDASVLEKMEIEKTGEADAVLKLKIETDIGVIQLENEYEIREFLSPQNLEIVRQDESTVKGGKLLPSAYFTLEAQIDENGKPQGYMIHGGGYGHGVGMSQNGANQMAKLGNNYQEILNYFYQEVEIAPISGV</sequence>
<feature type="domain" description="Sporulation stage II protein D amidase enhancer LytB N-terminal" evidence="2">
    <location>
        <begin position="178"/>
        <end position="269"/>
    </location>
</feature>
<dbReference type="Proteomes" id="UP000661649">
    <property type="component" value="Unassembled WGS sequence"/>
</dbReference>
<gene>
    <name evidence="3" type="ORF">H8712_07190</name>
</gene>